<proteinExistence type="predicted"/>
<dbReference type="AlphaFoldDB" id="A0AAV7KJR6"/>
<feature type="transmembrane region" description="Helical" evidence="1">
    <location>
        <begin position="54"/>
        <end position="76"/>
    </location>
</feature>
<protein>
    <submittedName>
        <fullName evidence="2">Uncharacterized protein</fullName>
    </submittedName>
</protein>
<keyword evidence="1" id="KW-1133">Transmembrane helix</keyword>
<keyword evidence="1" id="KW-0472">Membrane</keyword>
<gene>
    <name evidence="2" type="ORF">LOD99_10502</name>
</gene>
<keyword evidence="3" id="KW-1185">Reference proteome</keyword>
<evidence type="ECO:0000313" key="3">
    <source>
        <dbReference type="Proteomes" id="UP001165289"/>
    </source>
</evidence>
<name>A0AAV7KJR6_9METZ</name>
<organism evidence="2 3">
    <name type="scientific">Oopsacas minuta</name>
    <dbReference type="NCBI Taxonomy" id="111878"/>
    <lineage>
        <taxon>Eukaryota</taxon>
        <taxon>Metazoa</taxon>
        <taxon>Porifera</taxon>
        <taxon>Hexactinellida</taxon>
        <taxon>Hexasterophora</taxon>
        <taxon>Lyssacinosida</taxon>
        <taxon>Leucopsacidae</taxon>
        <taxon>Oopsacas</taxon>
    </lineage>
</organism>
<evidence type="ECO:0000256" key="1">
    <source>
        <dbReference type="SAM" id="Phobius"/>
    </source>
</evidence>
<dbReference type="Proteomes" id="UP001165289">
    <property type="component" value="Unassembled WGS sequence"/>
</dbReference>
<reference evidence="2 3" key="1">
    <citation type="journal article" date="2023" name="BMC Biol.">
        <title>The compact genome of the sponge Oopsacas minuta (Hexactinellida) is lacking key metazoan core genes.</title>
        <authorList>
            <person name="Santini S."/>
            <person name="Schenkelaars Q."/>
            <person name="Jourda C."/>
            <person name="Duchesne M."/>
            <person name="Belahbib H."/>
            <person name="Rocher C."/>
            <person name="Selva M."/>
            <person name="Riesgo A."/>
            <person name="Vervoort M."/>
            <person name="Leys S.P."/>
            <person name="Kodjabachian L."/>
            <person name="Le Bivic A."/>
            <person name="Borchiellini C."/>
            <person name="Claverie J.M."/>
            <person name="Renard E."/>
        </authorList>
    </citation>
    <scope>NUCLEOTIDE SEQUENCE [LARGE SCALE GENOMIC DNA]</scope>
    <source>
        <strain evidence="2">SPO-2</strain>
    </source>
</reference>
<keyword evidence="1" id="KW-0812">Transmembrane</keyword>
<sequence length="110" mass="12800">MSDWQSAARYAFREFYPQMKGYECWFDCMQRIWAKTQKLGQSQSFKNNAHIAKFILQLMAIPFLPAALIALTFTLIEIPAVSTEDVPRIENLYISRSVGFIKYPLRTLLT</sequence>
<accession>A0AAV7KJR6</accession>
<evidence type="ECO:0000313" key="2">
    <source>
        <dbReference type="EMBL" id="KAI6660191.1"/>
    </source>
</evidence>
<comment type="caution">
    <text evidence="2">The sequence shown here is derived from an EMBL/GenBank/DDBJ whole genome shotgun (WGS) entry which is preliminary data.</text>
</comment>
<dbReference type="EMBL" id="JAKMXF010000039">
    <property type="protein sequence ID" value="KAI6660191.1"/>
    <property type="molecule type" value="Genomic_DNA"/>
</dbReference>